<name>A0ABW3Z5P5_9HYPH</name>
<reference evidence="3" key="1">
    <citation type="journal article" date="2019" name="Int. J. Syst. Evol. Microbiol.">
        <title>The Global Catalogue of Microorganisms (GCM) 10K type strain sequencing project: providing services to taxonomists for standard genome sequencing and annotation.</title>
        <authorList>
            <consortium name="The Broad Institute Genomics Platform"/>
            <consortium name="The Broad Institute Genome Sequencing Center for Infectious Disease"/>
            <person name="Wu L."/>
            <person name="Ma J."/>
        </authorList>
    </citation>
    <scope>NUCLEOTIDE SEQUENCE [LARGE SCALE GENOMIC DNA]</scope>
    <source>
        <strain evidence="3">CCUG 61696</strain>
    </source>
</reference>
<protein>
    <submittedName>
        <fullName evidence="2">Uncharacterized protein</fullName>
    </submittedName>
</protein>
<gene>
    <name evidence="2" type="ORF">ACFQ4O_05790</name>
</gene>
<comment type="caution">
    <text evidence="2">The sequence shown here is derived from an EMBL/GenBank/DDBJ whole genome shotgun (WGS) entry which is preliminary data.</text>
</comment>
<evidence type="ECO:0000313" key="3">
    <source>
        <dbReference type="Proteomes" id="UP001597171"/>
    </source>
</evidence>
<dbReference type="RefSeq" id="WP_378774716.1">
    <property type="nucleotide sequence ID" value="NZ_JBHTMX010000028.1"/>
</dbReference>
<feature type="chain" id="PRO_5045851167" evidence="1">
    <location>
        <begin position="22"/>
        <end position="189"/>
    </location>
</feature>
<dbReference type="EMBL" id="JBHTMX010000028">
    <property type="protein sequence ID" value="MFD1331508.1"/>
    <property type="molecule type" value="Genomic_DNA"/>
</dbReference>
<organism evidence="2 3">
    <name type="scientific">Methylopila musalis</name>
    <dbReference type="NCBI Taxonomy" id="1134781"/>
    <lineage>
        <taxon>Bacteria</taxon>
        <taxon>Pseudomonadati</taxon>
        <taxon>Pseudomonadota</taxon>
        <taxon>Alphaproteobacteria</taxon>
        <taxon>Hyphomicrobiales</taxon>
        <taxon>Methylopilaceae</taxon>
        <taxon>Methylopila</taxon>
    </lineage>
</organism>
<keyword evidence="3" id="KW-1185">Reference proteome</keyword>
<evidence type="ECO:0000313" key="2">
    <source>
        <dbReference type="EMBL" id="MFD1331508.1"/>
    </source>
</evidence>
<accession>A0ABW3Z5P5</accession>
<dbReference type="Proteomes" id="UP001597171">
    <property type="component" value="Unassembled WGS sequence"/>
</dbReference>
<keyword evidence="1" id="KW-0732">Signal</keyword>
<feature type="signal peptide" evidence="1">
    <location>
        <begin position="1"/>
        <end position="21"/>
    </location>
</feature>
<evidence type="ECO:0000256" key="1">
    <source>
        <dbReference type="SAM" id="SignalP"/>
    </source>
</evidence>
<sequence>MNRIAATAIAASLAFAAPARADDIADAIAAAKDAYASGDADATKRSLDLASQLLAQKAADGLARLLPEPPAGWTAEPAETEGSGMAGLFGGGLVVKRTYASGDARATIQLLANSPLLTQMIPLFSNPQLLGAMGKVFSLKGRSAVTTSEGEIQIVAGQTLVTIEGSASAEQKRALAEGLDLKALERFGK</sequence>
<proteinExistence type="predicted"/>